<name>A0A0R1XS66_9LACO</name>
<feature type="coiled-coil region" evidence="4">
    <location>
        <begin position="162"/>
        <end position="189"/>
    </location>
</feature>
<keyword evidence="3" id="KW-0067">ATP-binding</keyword>
<dbReference type="PANTHER" id="PTHR19211">
    <property type="entry name" value="ATP-BINDING TRANSPORT PROTEIN-RELATED"/>
    <property type="match status" value="1"/>
</dbReference>
<dbReference type="Pfam" id="PF00005">
    <property type="entry name" value="ABC_tran"/>
    <property type="match status" value="2"/>
</dbReference>
<gene>
    <name evidence="7" type="ORF">FC91_GL000268</name>
</gene>
<reference evidence="7 8" key="1">
    <citation type="journal article" date="2015" name="Genome Announc.">
        <title>Expanding the biotechnology potential of lactobacilli through comparative genomics of 213 strains and associated genera.</title>
        <authorList>
            <person name="Sun Z."/>
            <person name="Harris H.M."/>
            <person name="McCann A."/>
            <person name="Guo C."/>
            <person name="Argimon S."/>
            <person name="Zhang W."/>
            <person name="Yang X."/>
            <person name="Jeffery I.B."/>
            <person name="Cooney J.C."/>
            <person name="Kagawa T.F."/>
            <person name="Liu W."/>
            <person name="Song Y."/>
            <person name="Salvetti E."/>
            <person name="Wrobel A."/>
            <person name="Rasinkangas P."/>
            <person name="Parkhill J."/>
            <person name="Rea M.C."/>
            <person name="O'Sullivan O."/>
            <person name="Ritari J."/>
            <person name="Douillard F.P."/>
            <person name="Paul Ross R."/>
            <person name="Yang R."/>
            <person name="Briner A.E."/>
            <person name="Felis G.E."/>
            <person name="de Vos W.M."/>
            <person name="Barrangou R."/>
            <person name="Klaenhammer T.R."/>
            <person name="Caufield P.W."/>
            <person name="Cui Y."/>
            <person name="Zhang H."/>
            <person name="O'Toole P.W."/>
        </authorList>
    </citation>
    <scope>NUCLEOTIDE SEQUENCE [LARGE SCALE GENOMIC DNA]</scope>
    <source>
        <strain evidence="7 8">DSM 16991</strain>
    </source>
</reference>
<dbReference type="EMBL" id="AZFW01000009">
    <property type="protein sequence ID" value="KRM29894.1"/>
    <property type="molecule type" value="Genomic_DNA"/>
</dbReference>
<dbReference type="SMART" id="SM00382">
    <property type="entry name" value="AAA"/>
    <property type="match status" value="2"/>
</dbReference>
<dbReference type="PROSITE" id="PS50893">
    <property type="entry name" value="ABC_TRANSPORTER_2"/>
    <property type="match status" value="1"/>
</dbReference>
<keyword evidence="4" id="KW-0175">Coiled coil</keyword>
<dbReference type="RefSeq" id="WP_027828577.1">
    <property type="nucleotide sequence ID" value="NZ_AUEH01000023.1"/>
</dbReference>
<dbReference type="InterPro" id="IPR050611">
    <property type="entry name" value="ABCF"/>
</dbReference>
<evidence type="ECO:0000313" key="7">
    <source>
        <dbReference type="EMBL" id="KRM29894.1"/>
    </source>
</evidence>
<comment type="caution">
    <text evidence="7">The sequence shown here is derived from an EMBL/GenBank/DDBJ whole genome shotgun (WGS) entry which is preliminary data.</text>
</comment>
<dbReference type="Proteomes" id="UP000050949">
    <property type="component" value="Unassembled WGS sequence"/>
</dbReference>
<dbReference type="CDD" id="cd03221">
    <property type="entry name" value="ABCF_EF-3"/>
    <property type="match status" value="2"/>
</dbReference>
<evidence type="ECO:0000256" key="2">
    <source>
        <dbReference type="ARBA" id="ARBA00022741"/>
    </source>
</evidence>
<evidence type="ECO:0000256" key="4">
    <source>
        <dbReference type="SAM" id="Coils"/>
    </source>
</evidence>
<dbReference type="Gene3D" id="3.40.50.300">
    <property type="entry name" value="P-loop containing nucleotide triphosphate hydrolases"/>
    <property type="match status" value="3"/>
</dbReference>
<dbReference type="eggNOG" id="COG0488">
    <property type="taxonomic scope" value="Bacteria"/>
</dbReference>
<dbReference type="PATRIC" id="fig|1122147.4.peg.280"/>
<evidence type="ECO:0000313" key="8">
    <source>
        <dbReference type="Proteomes" id="UP000050949"/>
    </source>
</evidence>
<dbReference type="InterPro" id="IPR003439">
    <property type="entry name" value="ABC_transporter-like_ATP-bd"/>
</dbReference>
<dbReference type="SUPFAM" id="SSF52540">
    <property type="entry name" value="P-loop containing nucleoside triphosphate hydrolases"/>
    <property type="match status" value="2"/>
</dbReference>
<dbReference type="PROSITE" id="PS00211">
    <property type="entry name" value="ABC_TRANSPORTER_1"/>
    <property type="match status" value="1"/>
</dbReference>
<evidence type="ECO:0000259" key="6">
    <source>
        <dbReference type="PROSITE" id="PS50893"/>
    </source>
</evidence>
<feature type="region of interest" description="Disordered" evidence="5">
    <location>
        <begin position="197"/>
        <end position="228"/>
    </location>
</feature>
<dbReference type="InterPro" id="IPR017871">
    <property type="entry name" value="ABC_transporter-like_CS"/>
</dbReference>
<evidence type="ECO:0000256" key="5">
    <source>
        <dbReference type="SAM" id="MobiDB-lite"/>
    </source>
</evidence>
<sequence length="503" mass="56286">MLAIQINHLSFQFSDAAEPLFTLPQLTVNRRQRVAIIGPNGTGKSTLLKMLAANDDPRIQAVGKIGYVPQLKDFSSESGGEQVKREIFDVLGEQPDILLLDEPSANLDLLNQHWLARELARFAGTLIVVSHDEALLAQPFDQIIVFGGPTVTVFTGDYAAYRQAEQRQAQKAEAAYHDYLAKKKALEIQVEKRLQQAHRLKKGNTRKLSNSDKKAAGLTSHDKSERKKAQTAMALEHRIDRMVPPDRVKKERPLHFKDLTAPQLAGHTMLRVSGWTVVRGKKTLIQNIQLKVPAGQRVAITGPNQTGKTSFFKDIMARPQPVWWNQLARIGYFAQDLDTLDRDQTLWENVAGHSYQDVHLIRNLLAGLGFPPAQWTQNAGTLSGGEQVKANLARILVGDYNFLLLDEPTNYLDLKAIDALGTFLASYPGTLLLISHDQTFTQRVAQQIYTIRDHRLVDPERTAPVHLTSETKLLLQHQIDALMADPEADIAEIRALRRQLAEA</sequence>
<evidence type="ECO:0000256" key="3">
    <source>
        <dbReference type="ARBA" id="ARBA00022840"/>
    </source>
</evidence>
<organism evidence="7 8">
    <name type="scientific">Schleiferilactobacillus harbinensis DSM 16991</name>
    <dbReference type="NCBI Taxonomy" id="1122147"/>
    <lineage>
        <taxon>Bacteria</taxon>
        <taxon>Bacillati</taxon>
        <taxon>Bacillota</taxon>
        <taxon>Bacilli</taxon>
        <taxon>Lactobacillales</taxon>
        <taxon>Lactobacillaceae</taxon>
        <taxon>Schleiferilactobacillus</taxon>
    </lineage>
</organism>
<accession>A0A0R1XS66</accession>
<feature type="compositionally biased region" description="Basic and acidic residues" evidence="5">
    <location>
        <begin position="209"/>
        <end position="228"/>
    </location>
</feature>
<keyword evidence="2" id="KW-0547">Nucleotide-binding</keyword>
<dbReference type="AlphaFoldDB" id="A0A0R1XS66"/>
<keyword evidence="1" id="KW-0677">Repeat</keyword>
<protein>
    <recommendedName>
        <fullName evidence="6">ABC transporter domain-containing protein</fullName>
    </recommendedName>
</protein>
<dbReference type="InterPro" id="IPR027417">
    <property type="entry name" value="P-loop_NTPase"/>
</dbReference>
<dbReference type="InterPro" id="IPR003593">
    <property type="entry name" value="AAA+_ATPase"/>
</dbReference>
<dbReference type="GO" id="GO:0005524">
    <property type="term" value="F:ATP binding"/>
    <property type="evidence" value="ECO:0007669"/>
    <property type="project" value="UniProtKB-KW"/>
</dbReference>
<dbReference type="PANTHER" id="PTHR19211:SF100">
    <property type="entry name" value="RIBOSOME PROTECTION PROTEIN VMLR"/>
    <property type="match status" value="1"/>
</dbReference>
<evidence type="ECO:0000256" key="1">
    <source>
        <dbReference type="ARBA" id="ARBA00022737"/>
    </source>
</evidence>
<proteinExistence type="predicted"/>
<dbReference type="OrthoDB" id="9760950at2"/>
<dbReference type="GO" id="GO:0016887">
    <property type="term" value="F:ATP hydrolysis activity"/>
    <property type="evidence" value="ECO:0007669"/>
    <property type="project" value="InterPro"/>
</dbReference>
<feature type="domain" description="ABC transporter" evidence="6">
    <location>
        <begin position="270"/>
        <end position="478"/>
    </location>
</feature>